<sequence length="315" mass="32989">MPQHKPLKRSGSATLSPNDRFQNGSRSKKAKVELEPSLPLMTITDVAMQSADSAVIPSPPRDAPPEPPAEEDIPAAPPSPAPQVAVGHTDAMKMATGQTSGNSPSALGPEDTNTQISPIKSGNNGLPVGAAFSDPTVSSESRLVANSSSETWSSTLNVPGKSEVASERIASPFKPSSFARPHTGTPRTPPWSPNIPEAPAPGTVFKGNSPVPGQVSPSAPSITMQDMGSPPRAPTPNPNLTFSFLDYHTPAHSGSNTPLVTNKTFFVRKKGERLDPKDDAAAYERQLIGVTKLDDFIMPTGSDKKEATLGKGTFG</sequence>
<reference evidence="1" key="1">
    <citation type="submission" date="2023-04" db="EMBL/GenBank/DDBJ databases">
        <title>Draft Genome sequencing of Naganishia species isolated from polar environments using Oxford Nanopore Technology.</title>
        <authorList>
            <person name="Leo P."/>
            <person name="Venkateswaran K."/>
        </authorList>
    </citation>
    <scope>NUCLEOTIDE SEQUENCE</scope>
    <source>
        <strain evidence="1">MNA-CCFEE 5425</strain>
    </source>
</reference>
<organism evidence="1 2">
    <name type="scientific">Naganishia vaughanmartiniae</name>
    <dbReference type="NCBI Taxonomy" id="1424756"/>
    <lineage>
        <taxon>Eukaryota</taxon>
        <taxon>Fungi</taxon>
        <taxon>Dikarya</taxon>
        <taxon>Basidiomycota</taxon>
        <taxon>Agaricomycotina</taxon>
        <taxon>Tremellomycetes</taxon>
        <taxon>Filobasidiales</taxon>
        <taxon>Filobasidiaceae</taxon>
        <taxon>Naganishia</taxon>
    </lineage>
</organism>
<gene>
    <name evidence="1" type="ORF">QFC22_000347</name>
</gene>
<comment type="caution">
    <text evidence="1">The sequence shown here is derived from an EMBL/GenBank/DDBJ whole genome shotgun (WGS) entry which is preliminary data.</text>
</comment>
<accession>A0ACC2XRR3</accession>
<evidence type="ECO:0000313" key="2">
    <source>
        <dbReference type="Proteomes" id="UP001243375"/>
    </source>
</evidence>
<dbReference type="Proteomes" id="UP001243375">
    <property type="component" value="Unassembled WGS sequence"/>
</dbReference>
<evidence type="ECO:0000313" key="1">
    <source>
        <dbReference type="EMBL" id="KAJ9125387.1"/>
    </source>
</evidence>
<dbReference type="EMBL" id="JASBWU010000001">
    <property type="protein sequence ID" value="KAJ9125387.1"/>
    <property type="molecule type" value="Genomic_DNA"/>
</dbReference>
<proteinExistence type="predicted"/>
<name>A0ACC2XRR3_9TREE</name>
<protein>
    <submittedName>
        <fullName evidence="1">Uncharacterized protein</fullName>
    </submittedName>
</protein>
<keyword evidence="2" id="KW-1185">Reference proteome</keyword>